<evidence type="ECO:0000313" key="5">
    <source>
        <dbReference type="RefSeq" id="XP_021826815.1"/>
    </source>
</evidence>
<sequence>MGEKVESTATVTNATAAGISEFEANPNMRLCSVLLNGFNYIPWSRAVTLALGGKSKLGFINGKNPAPDDGDPKFEEWLSKDQLVMSWILNSMEPQVAEIFSYSDSSKHLWESLKEMYGQQNNAARIFELKKEIAGAYQEGKSFIEHLGKLKGMWNELALYRPHTTDSKVLVQRAEEDKNFQLLASLDSDYEDLRRNILMSTEMPSFNNICTIIQREEIRRKVMHSETKSHTVTSESKAFVVDRRKGQRDPVKCDYCGQPRHTRNRCWILHPHLKPKNGRDINKASTQSEKAVGPHEKAAHQVTNEDSMIAATLTPAAVTSQLLQVLQKMSKPEASTSSTNSWALISQVTQLLQQMGKSQTLSLDASSASLASGIIHALPSALLSLNKNSDIWVVDTGATDHMTNNSSCMHEFQTSNNNQRVSVANGPDHGEDDW</sequence>
<dbReference type="PANTHER" id="PTHR37610:SF40">
    <property type="entry name" value="OS01G0909600 PROTEIN"/>
    <property type="match status" value="1"/>
</dbReference>
<feature type="domain" description="Retrovirus-related Pol polyprotein from transposon TNT 1-94-like beta-barrel" evidence="3">
    <location>
        <begin position="392"/>
        <end position="426"/>
    </location>
</feature>
<reference evidence="5" key="1">
    <citation type="submission" date="2025-08" db="UniProtKB">
        <authorList>
            <consortium name="RefSeq"/>
        </authorList>
    </citation>
    <scope>IDENTIFICATION</scope>
</reference>
<gene>
    <name evidence="5" type="primary">LOC110767548</name>
</gene>
<dbReference type="RefSeq" id="XP_021826815.1">
    <property type="nucleotide sequence ID" value="XM_021971123.1"/>
</dbReference>
<dbReference type="Pfam" id="PF14244">
    <property type="entry name" value="Retrotran_gag_3"/>
    <property type="match status" value="1"/>
</dbReference>
<accession>A0A6P5TIH8</accession>
<dbReference type="Proteomes" id="UP000515124">
    <property type="component" value="Unplaced"/>
</dbReference>
<dbReference type="InterPro" id="IPR029472">
    <property type="entry name" value="Copia-like_N"/>
</dbReference>
<feature type="domain" description="Retrotransposon Copia-like N-terminal" evidence="2">
    <location>
        <begin position="25"/>
        <end position="67"/>
    </location>
</feature>
<dbReference type="AlphaFoldDB" id="A0A6P5TIH8"/>
<organism evidence="4 5">
    <name type="scientific">Prunus avium</name>
    <name type="common">Cherry</name>
    <name type="synonym">Cerasus avium</name>
    <dbReference type="NCBI Taxonomy" id="42229"/>
    <lineage>
        <taxon>Eukaryota</taxon>
        <taxon>Viridiplantae</taxon>
        <taxon>Streptophyta</taxon>
        <taxon>Embryophyta</taxon>
        <taxon>Tracheophyta</taxon>
        <taxon>Spermatophyta</taxon>
        <taxon>Magnoliopsida</taxon>
        <taxon>eudicotyledons</taxon>
        <taxon>Gunneridae</taxon>
        <taxon>Pentapetalae</taxon>
        <taxon>rosids</taxon>
        <taxon>fabids</taxon>
        <taxon>Rosales</taxon>
        <taxon>Rosaceae</taxon>
        <taxon>Amygdaloideae</taxon>
        <taxon>Amygdaleae</taxon>
        <taxon>Prunus</taxon>
    </lineage>
</organism>
<name>A0A6P5TIH8_PRUAV</name>
<evidence type="ECO:0000256" key="1">
    <source>
        <dbReference type="SAM" id="MobiDB-lite"/>
    </source>
</evidence>
<dbReference type="PANTHER" id="PTHR37610">
    <property type="entry name" value="CCHC-TYPE DOMAIN-CONTAINING PROTEIN"/>
    <property type="match status" value="1"/>
</dbReference>
<dbReference type="InterPro" id="IPR054722">
    <property type="entry name" value="PolX-like_BBD"/>
</dbReference>
<evidence type="ECO:0000259" key="3">
    <source>
        <dbReference type="Pfam" id="PF22936"/>
    </source>
</evidence>
<proteinExistence type="predicted"/>
<evidence type="ECO:0000259" key="2">
    <source>
        <dbReference type="Pfam" id="PF14244"/>
    </source>
</evidence>
<protein>
    <submittedName>
        <fullName evidence="5">Uncharacterized protein LOC110767548 isoform X1</fullName>
    </submittedName>
</protein>
<feature type="region of interest" description="Disordered" evidence="1">
    <location>
        <begin position="224"/>
        <end position="243"/>
    </location>
</feature>
<evidence type="ECO:0000313" key="4">
    <source>
        <dbReference type="Proteomes" id="UP000515124"/>
    </source>
</evidence>
<dbReference type="Pfam" id="PF22936">
    <property type="entry name" value="Pol_BBD"/>
    <property type="match status" value="1"/>
</dbReference>
<keyword evidence="4" id="KW-1185">Reference proteome</keyword>
<dbReference type="KEGG" id="pavi:110767548"/>
<dbReference type="GeneID" id="110767548"/>